<evidence type="ECO:0000256" key="1">
    <source>
        <dbReference type="SAM" id="Phobius"/>
    </source>
</evidence>
<dbReference type="Proteomes" id="UP000094936">
    <property type="component" value="Unassembled WGS sequence"/>
</dbReference>
<keyword evidence="1" id="KW-0472">Membrane</keyword>
<feature type="transmembrane region" description="Helical" evidence="1">
    <location>
        <begin position="107"/>
        <end position="128"/>
    </location>
</feature>
<feature type="transmembrane region" description="Helical" evidence="1">
    <location>
        <begin position="72"/>
        <end position="92"/>
    </location>
</feature>
<feature type="transmembrane region" description="Helical" evidence="1">
    <location>
        <begin position="35"/>
        <end position="52"/>
    </location>
</feature>
<evidence type="ECO:0000313" key="2">
    <source>
        <dbReference type="EMBL" id="ODA29901.1"/>
    </source>
</evidence>
<feature type="transmembrane region" description="Helical" evidence="1">
    <location>
        <begin position="178"/>
        <end position="200"/>
    </location>
</feature>
<feature type="transmembrane region" description="Helical" evidence="1">
    <location>
        <begin position="140"/>
        <end position="158"/>
    </location>
</feature>
<comment type="caution">
    <text evidence="2">The sequence shown here is derived from an EMBL/GenBank/DDBJ whole genome shotgun (WGS) entry which is preliminary data.</text>
</comment>
<dbReference type="EMBL" id="LYBM01000060">
    <property type="protein sequence ID" value="ODA29901.1"/>
    <property type="molecule type" value="Genomic_DNA"/>
</dbReference>
<evidence type="ECO:0000313" key="3">
    <source>
        <dbReference type="Proteomes" id="UP000094936"/>
    </source>
</evidence>
<protein>
    <submittedName>
        <fullName evidence="2">Uncharacterized protein</fullName>
    </submittedName>
</protein>
<keyword evidence="3" id="KW-1185">Reference proteome</keyword>
<keyword evidence="1" id="KW-1133">Transmembrane helix</keyword>
<dbReference type="RefSeq" id="WP_068905376.1">
    <property type="nucleotide sequence ID" value="NZ_JBHUIF010000007.1"/>
</dbReference>
<sequence length="362" mass="41353">MLETIDRPQGDEQESIQQPDDIQPENVLLSSPKRFVWEFLLQFSGIVLFSSFRSYQTAKELNKINGKRYQPILWLFLPLLTLLQPIAFYHLFNGFRAAENKYQIKAVNYGVCYAAAILCTACSIFNLYASHSGMFSWLDASLYPIWILGFVSIIHQFGNLKRHLPNAEFVSSKIAYTLLQWVMVIVLGGLLFFVVGSNLYHQSKVWGGVESFKNGDVYRQKDHYSLELAGDGWVRVDKGYISDGSSDAEFLHAQYEASAMVFLHEKGTSLNEQTRFRQSSYLESMTKASCKETRKFVPTTLSVRADIICKGSSPLSKELTYISAIQNEKHMVELIIQAEAERHIIDDIETIMSTMVREFQIQ</sequence>
<proteinExistence type="predicted"/>
<name>A0A1C3E9K2_9GAMM</name>
<gene>
    <name evidence="2" type="ORF">A8L45_21320</name>
</gene>
<dbReference type="STRING" id="1080227.A8L45_21320"/>
<dbReference type="OrthoDB" id="5830026at2"/>
<dbReference type="AlphaFoldDB" id="A0A1C3E9K2"/>
<accession>A0A1C3E9K2</accession>
<organism evidence="2 3">
    <name type="scientific">Veronia pacifica</name>
    <dbReference type="NCBI Taxonomy" id="1080227"/>
    <lineage>
        <taxon>Bacteria</taxon>
        <taxon>Pseudomonadati</taxon>
        <taxon>Pseudomonadota</taxon>
        <taxon>Gammaproteobacteria</taxon>
        <taxon>Vibrionales</taxon>
        <taxon>Vibrionaceae</taxon>
        <taxon>Veronia</taxon>
    </lineage>
</organism>
<keyword evidence="1" id="KW-0812">Transmembrane</keyword>
<reference evidence="2 3" key="1">
    <citation type="submission" date="2016-05" db="EMBL/GenBank/DDBJ databases">
        <title>Genomic Taxonomy of the Vibrionaceae.</title>
        <authorList>
            <person name="Gomez-Gil B."/>
            <person name="Enciso-Ibarra J."/>
        </authorList>
    </citation>
    <scope>NUCLEOTIDE SEQUENCE [LARGE SCALE GENOMIC DNA]</scope>
    <source>
        <strain evidence="2 3">CAIM 1920</strain>
    </source>
</reference>